<dbReference type="AlphaFoldDB" id="D5UJ81"/>
<dbReference type="HOGENOM" id="CLU_1657681_0_0_11"/>
<protein>
    <recommendedName>
        <fullName evidence="5">Secreted protein</fullName>
    </recommendedName>
</protein>
<feature type="signal peptide" evidence="2">
    <location>
        <begin position="1"/>
        <end position="26"/>
    </location>
</feature>
<sequence length="159" mass="17034">MRARTIQVLTAVALAAGLTTTVPATAAPPTEGIGPGPVIPGPEVPRPTQPPLAWEVELKDGWRSPSWKQSTDGVTAVVDLDCGGVWSFRLPQYWVQLVPEDGRIRPAVMPDPVPCGVTHTFRWKEPAGAFHLLLTKVSDDGVVLRGKIAVHVPQRVGTP</sequence>
<feature type="compositionally biased region" description="Pro residues" evidence="1">
    <location>
        <begin position="37"/>
        <end position="48"/>
    </location>
</feature>
<evidence type="ECO:0000313" key="3">
    <source>
        <dbReference type="EMBL" id="ADG73604.1"/>
    </source>
</evidence>
<feature type="region of interest" description="Disordered" evidence="1">
    <location>
        <begin position="23"/>
        <end position="48"/>
    </location>
</feature>
<keyword evidence="4" id="KW-1185">Reference proteome</keyword>
<feature type="compositionally biased region" description="Low complexity" evidence="1">
    <location>
        <begin position="23"/>
        <end position="32"/>
    </location>
</feature>
<evidence type="ECO:0008006" key="5">
    <source>
        <dbReference type="Google" id="ProtNLM"/>
    </source>
</evidence>
<reference evidence="3 4" key="1">
    <citation type="journal article" date="2010" name="Stand. Genomic Sci.">
        <title>Complete genome sequence of Cellulomonas flavigena type strain (134).</title>
        <authorList>
            <person name="Abt B."/>
            <person name="Foster B."/>
            <person name="Lapidus A."/>
            <person name="Clum A."/>
            <person name="Sun H."/>
            <person name="Pukall R."/>
            <person name="Lucas S."/>
            <person name="Glavina Del Rio T."/>
            <person name="Nolan M."/>
            <person name="Tice H."/>
            <person name="Cheng J.F."/>
            <person name="Pitluck S."/>
            <person name="Liolios K."/>
            <person name="Ivanova N."/>
            <person name="Mavromatis K."/>
            <person name="Ovchinnikova G."/>
            <person name="Pati A."/>
            <person name="Goodwin L."/>
            <person name="Chen A."/>
            <person name="Palaniappan K."/>
            <person name="Land M."/>
            <person name="Hauser L."/>
            <person name="Chang Y.J."/>
            <person name="Jeffries C.D."/>
            <person name="Rohde M."/>
            <person name="Goker M."/>
            <person name="Woyke T."/>
            <person name="Bristow J."/>
            <person name="Eisen J.A."/>
            <person name="Markowitz V."/>
            <person name="Hugenholtz P."/>
            <person name="Kyrpides N.C."/>
            <person name="Klenk H.P."/>
        </authorList>
    </citation>
    <scope>NUCLEOTIDE SEQUENCE [LARGE SCALE GENOMIC DNA]</scope>
    <source>
        <strain evidence="4">ATCC 482 / DSM 20109 / BCRC 11376 / JCM 18109 / NBRC 3775 / NCIMB 8073 / NRS 134</strain>
    </source>
</reference>
<evidence type="ECO:0000256" key="2">
    <source>
        <dbReference type="SAM" id="SignalP"/>
    </source>
</evidence>
<keyword evidence="2" id="KW-0732">Signal</keyword>
<organism evidence="3 4">
    <name type="scientific">Cellulomonas flavigena (strain ATCC 482 / DSM 20109 / BCRC 11376 / JCM 18109 / NBRC 3775 / NCIMB 8073 / NRS 134)</name>
    <dbReference type="NCBI Taxonomy" id="446466"/>
    <lineage>
        <taxon>Bacteria</taxon>
        <taxon>Bacillati</taxon>
        <taxon>Actinomycetota</taxon>
        <taxon>Actinomycetes</taxon>
        <taxon>Micrococcales</taxon>
        <taxon>Cellulomonadaceae</taxon>
        <taxon>Cellulomonas</taxon>
    </lineage>
</organism>
<evidence type="ECO:0000313" key="4">
    <source>
        <dbReference type="Proteomes" id="UP000000849"/>
    </source>
</evidence>
<gene>
    <name evidence="3" type="ordered locus">Cfla_0692</name>
</gene>
<proteinExistence type="predicted"/>
<feature type="chain" id="PRO_5003077502" description="Secreted protein" evidence="2">
    <location>
        <begin position="27"/>
        <end position="159"/>
    </location>
</feature>
<dbReference type="Proteomes" id="UP000000849">
    <property type="component" value="Chromosome"/>
</dbReference>
<dbReference type="KEGG" id="cfl:Cfla_0692"/>
<dbReference type="EMBL" id="CP001964">
    <property type="protein sequence ID" value="ADG73604.1"/>
    <property type="molecule type" value="Genomic_DNA"/>
</dbReference>
<accession>D5UJ81</accession>
<dbReference type="RefSeq" id="WP_013115938.1">
    <property type="nucleotide sequence ID" value="NC_014151.1"/>
</dbReference>
<evidence type="ECO:0000256" key="1">
    <source>
        <dbReference type="SAM" id="MobiDB-lite"/>
    </source>
</evidence>
<name>D5UJ81_CELFN</name>